<comment type="caution">
    <text evidence="2">The sequence shown here is derived from an EMBL/GenBank/DDBJ whole genome shotgun (WGS) entry which is preliminary data.</text>
</comment>
<sequence>MITLDRPQPVVVKPLEVGSRHPSAGTWAHQGSESIPVRHMSAACSHSHGSYGSLYLLGTATLWVLSIFWNTVWRHCAHLARLEDAYAK</sequence>
<feature type="transmembrane region" description="Helical" evidence="1">
    <location>
        <begin position="54"/>
        <end position="73"/>
    </location>
</feature>
<reference evidence="2" key="2">
    <citation type="submission" date="2023-05" db="EMBL/GenBank/DDBJ databases">
        <authorList>
            <consortium name="Lawrence Berkeley National Laboratory"/>
            <person name="Steindorff A."/>
            <person name="Hensen N."/>
            <person name="Bonometti L."/>
            <person name="Westerberg I."/>
            <person name="Brannstrom I.O."/>
            <person name="Guillou S."/>
            <person name="Cros-Aarteil S."/>
            <person name="Calhoun S."/>
            <person name="Haridas S."/>
            <person name="Kuo A."/>
            <person name="Mondo S."/>
            <person name="Pangilinan J."/>
            <person name="Riley R."/>
            <person name="Labutti K."/>
            <person name="Andreopoulos B."/>
            <person name="Lipzen A."/>
            <person name="Chen C."/>
            <person name="Yanf M."/>
            <person name="Daum C."/>
            <person name="Ng V."/>
            <person name="Clum A."/>
            <person name="Ohm R."/>
            <person name="Martin F."/>
            <person name="Silar P."/>
            <person name="Natvig D."/>
            <person name="Lalanne C."/>
            <person name="Gautier V."/>
            <person name="Ament-Velasquez S.L."/>
            <person name="Kruys A."/>
            <person name="Hutchinson M.I."/>
            <person name="Powell A.J."/>
            <person name="Barry K."/>
            <person name="Miller A.N."/>
            <person name="Grigoriev I.V."/>
            <person name="Debuchy R."/>
            <person name="Gladieux P."/>
            <person name="Thoren M.H."/>
            <person name="Johannesson H."/>
        </authorList>
    </citation>
    <scope>NUCLEOTIDE SEQUENCE</scope>
    <source>
        <strain evidence="2">CBS 757.83</strain>
    </source>
</reference>
<keyword evidence="1" id="KW-1133">Transmembrane helix</keyword>
<keyword evidence="1" id="KW-0472">Membrane</keyword>
<proteinExistence type="predicted"/>
<dbReference type="AlphaFoldDB" id="A0AAN6Q2T3"/>
<name>A0AAN6Q2T3_9PEZI</name>
<keyword evidence="3" id="KW-1185">Reference proteome</keyword>
<dbReference type="EMBL" id="MU863631">
    <property type="protein sequence ID" value="KAK4102483.1"/>
    <property type="molecule type" value="Genomic_DNA"/>
</dbReference>
<evidence type="ECO:0000313" key="3">
    <source>
        <dbReference type="Proteomes" id="UP001305647"/>
    </source>
</evidence>
<protein>
    <submittedName>
        <fullName evidence="2">Uncharacterized protein</fullName>
    </submittedName>
</protein>
<reference evidence="2" key="1">
    <citation type="journal article" date="2023" name="Mol. Phylogenet. Evol.">
        <title>Genome-scale phylogeny and comparative genomics of the fungal order Sordariales.</title>
        <authorList>
            <person name="Hensen N."/>
            <person name="Bonometti L."/>
            <person name="Westerberg I."/>
            <person name="Brannstrom I.O."/>
            <person name="Guillou S."/>
            <person name="Cros-Aarteil S."/>
            <person name="Calhoun S."/>
            <person name="Haridas S."/>
            <person name="Kuo A."/>
            <person name="Mondo S."/>
            <person name="Pangilinan J."/>
            <person name="Riley R."/>
            <person name="LaButti K."/>
            <person name="Andreopoulos B."/>
            <person name="Lipzen A."/>
            <person name="Chen C."/>
            <person name="Yan M."/>
            <person name="Daum C."/>
            <person name="Ng V."/>
            <person name="Clum A."/>
            <person name="Steindorff A."/>
            <person name="Ohm R.A."/>
            <person name="Martin F."/>
            <person name="Silar P."/>
            <person name="Natvig D.O."/>
            <person name="Lalanne C."/>
            <person name="Gautier V."/>
            <person name="Ament-Velasquez S.L."/>
            <person name="Kruys A."/>
            <person name="Hutchinson M.I."/>
            <person name="Powell A.J."/>
            <person name="Barry K."/>
            <person name="Miller A.N."/>
            <person name="Grigoriev I.V."/>
            <person name="Debuchy R."/>
            <person name="Gladieux P."/>
            <person name="Hiltunen Thoren M."/>
            <person name="Johannesson H."/>
        </authorList>
    </citation>
    <scope>NUCLEOTIDE SEQUENCE</scope>
    <source>
        <strain evidence="2">CBS 757.83</strain>
    </source>
</reference>
<evidence type="ECO:0000313" key="2">
    <source>
        <dbReference type="EMBL" id="KAK4102483.1"/>
    </source>
</evidence>
<gene>
    <name evidence="2" type="ORF">N658DRAFT_495192</name>
</gene>
<keyword evidence="1" id="KW-0812">Transmembrane</keyword>
<dbReference type="Proteomes" id="UP001305647">
    <property type="component" value="Unassembled WGS sequence"/>
</dbReference>
<accession>A0AAN6Q2T3</accession>
<evidence type="ECO:0000256" key="1">
    <source>
        <dbReference type="SAM" id="Phobius"/>
    </source>
</evidence>
<organism evidence="2 3">
    <name type="scientific">Parathielavia hyrcaniae</name>
    <dbReference type="NCBI Taxonomy" id="113614"/>
    <lineage>
        <taxon>Eukaryota</taxon>
        <taxon>Fungi</taxon>
        <taxon>Dikarya</taxon>
        <taxon>Ascomycota</taxon>
        <taxon>Pezizomycotina</taxon>
        <taxon>Sordariomycetes</taxon>
        <taxon>Sordariomycetidae</taxon>
        <taxon>Sordariales</taxon>
        <taxon>Chaetomiaceae</taxon>
        <taxon>Parathielavia</taxon>
    </lineage>
</organism>